<reference evidence="1 2" key="1">
    <citation type="submission" date="2020-08" db="EMBL/GenBank/DDBJ databases">
        <title>Genome sequence of Diaphorobacter ruginosibacter DSM 27467T.</title>
        <authorList>
            <person name="Hyun D.-W."/>
            <person name="Bae J.-W."/>
        </authorList>
    </citation>
    <scope>NUCLEOTIDE SEQUENCE [LARGE SCALE GENOMIC DNA]</scope>
    <source>
        <strain evidence="1 2">DSM 27467</strain>
    </source>
</reference>
<organism evidence="1 2">
    <name type="scientific">Diaphorobacter ruginosibacter</name>
    <dbReference type="NCBI Taxonomy" id="1715720"/>
    <lineage>
        <taxon>Bacteria</taxon>
        <taxon>Pseudomonadati</taxon>
        <taxon>Pseudomonadota</taxon>
        <taxon>Betaproteobacteria</taxon>
        <taxon>Burkholderiales</taxon>
        <taxon>Comamonadaceae</taxon>
        <taxon>Diaphorobacter</taxon>
    </lineage>
</organism>
<dbReference type="RefSeq" id="WP_187597141.1">
    <property type="nucleotide sequence ID" value="NZ_CP060714.1"/>
</dbReference>
<dbReference type="SUPFAM" id="SSF55729">
    <property type="entry name" value="Acyl-CoA N-acyltransferases (Nat)"/>
    <property type="match status" value="1"/>
</dbReference>
<accession>A0A7G9RMQ0</accession>
<proteinExistence type="predicted"/>
<gene>
    <name evidence="1" type="ORF">H9K76_20640</name>
</gene>
<sequence length="76" mass="8804">MTITTTNDDSQTLMFRLGALLSYVQQSGIRRISLETDTPDYFAPAWRLYERNGFACCEPFGDYRQDPYSCFMTRAV</sequence>
<evidence type="ECO:0008006" key="3">
    <source>
        <dbReference type="Google" id="ProtNLM"/>
    </source>
</evidence>
<dbReference type="InterPro" id="IPR016181">
    <property type="entry name" value="Acyl_CoA_acyltransferase"/>
</dbReference>
<keyword evidence="2" id="KW-1185">Reference proteome</keyword>
<dbReference type="KEGG" id="drg:H9K76_20640"/>
<evidence type="ECO:0000313" key="2">
    <source>
        <dbReference type="Proteomes" id="UP000515811"/>
    </source>
</evidence>
<dbReference type="Gene3D" id="3.40.630.30">
    <property type="match status" value="1"/>
</dbReference>
<name>A0A7G9RMQ0_9BURK</name>
<protein>
    <recommendedName>
        <fullName evidence="3">GNAT family N-acetyltransferase</fullName>
    </recommendedName>
</protein>
<dbReference type="EMBL" id="CP060714">
    <property type="protein sequence ID" value="QNN56875.1"/>
    <property type="molecule type" value="Genomic_DNA"/>
</dbReference>
<dbReference type="Proteomes" id="UP000515811">
    <property type="component" value="Chromosome"/>
</dbReference>
<dbReference type="AlphaFoldDB" id="A0A7G9RMQ0"/>
<evidence type="ECO:0000313" key="1">
    <source>
        <dbReference type="EMBL" id="QNN56875.1"/>
    </source>
</evidence>